<dbReference type="EMBL" id="OU503050">
    <property type="protein sequence ID" value="CAI9777825.1"/>
    <property type="molecule type" value="Genomic_DNA"/>
</dbReference>
<feature type="compositionally biased region" description="Polar residues" evidence="7">
    <location>
        <begin position="131"/>
        <end position="144"/>
    </location>
</feature>
<feature type="compositionally biased region" description="Basic and acidic residues" evidence="7">
    <location>
        <begin position="171"/>
        <end position="183"/>
    </location>
</feature>
<accession>A0AAD2A2L8</accession>
<evidence type="ECO:0000256" key="5">
    <source>
        <dbReference type="ARBA" id="ARBA00023242"/>
    </source>
</evidence>
<keyword evidence="4 6" id="KW-0804">Transcription</keyword>
<keyword evidence="2 6" id="KW-0678">Repressor</keyword>
<sequence>MAKQPKLRLSLLSFQFCRPTKSSISPKGPLPISAYKFSSPVNSRPFDISYPDFPSPPPSTPNQSFHKNHVSSRISSLGSGSCTMDVTSNCKDETSSPVYCKMKRGDKPNKKIHNSTVSRVEREGKKDKIATNKSKASVSTSTSLEDSDKTKSILSSSPRSDLPYDSNYPLKTEREGPLNENKKMKQKSIKSQRFKHCNSNDGKDGNRAVPESESRVKKSVCMVDGKVKESFVVEKRSTDPYEDFKESMLEMIMEKQMFDANELEQLVLCFLSLNSCQYHSVILKAFVEIWEELFSGSTN</sequence>
<evidence type="ECO:0000256" key="4">
    <source>
        <dbReference type="ARBA" id="ARBA00023163"/>
    </source>
</evidence>
<keyword evidence="10" id="KW-1185">Reference proteome</keyword>
<comment type="function">
    <text evidence="6">Transcriptional repressor that regulates multiple aspects of plant growth and development.</text>
</comment>
<evidence type="ECO:0000256" key="7">
    <source>
        <dbReference type="SAM" id="MobiDB-lite"/>
    </source>
</evidence>
<evidence type="ECO:0000256" key="2">
    <source>
        <dbReference type="ARBA" id="ARBA00022491"/>
    </source>
</evidence>
<dbReference type="PANTHER" id="PTHR33057">
    <property type="entry name" value="TRANSCRIPTION REPRESSOR OFP7-RELATED"/>
    <property type="match status" value="1"/>
</dbReference>
<feature type="compositionally biased region" description="Basic and acidic residues" evidence="7">
    <location>
        <begin position="119"/>
        <end position="130"/>
    </location>
</feature>
<proteinExistence type="predicted"/>
<dbReference type="Pfam" id="PF04844">
    <property type="entry name" value="Ovate"/>
    <property type="match status" value="1"/>
</dbReference>
<dbReference type="InterPro" id="IPR038933">
    <property type="entry name" value="Ovate"/>
</dbReference>
<dbReference type="PANTHER" id="PTHR33057:SF224">
    <property type="entry name" value="TRANSCRIPTION REPRESSOR"/>
    <property type="match status" value="1"/>
</dbReference>
<gene>
    <name evidence="9" type="ORF">FPE_LOCUS25255</name>
</gene>
<evidence type="ECO:0000259" key="8">
    <source>
        <dbReference type="PROSITE" id="PS51754"/>
    </source>
</evidence>
<dbReference type="PROSITE" id="PS51754">
    <property type="entry name" value="OVATE"/>
    <property type="match status" value="1"/>
</dbReference>
<evidence type="ECO:0000313" key="9">
    <source>
        <dbReference type="EMBL" id="CAI9777825.1"/>
    </source>
</evidence>
<keyword evidence="3 6" id="KW-0805">Transcription regulation</keyword>
<feature type="compositionally biased region" description="Basic residues" evidence="7">
    <location>
        <begin position="184"/>
        <end position="196"/>
    </location>
</feature>
<dbReference type="InterPro" id="IPR006458">
    <property type="entry name" value="Ovate_C"/>
</dbReference>
<organism evidence="9 10">
    <name type="scientific">Fraxinus pennsylvanica</name>
    <dbReference type="NCBI Taxonomy" id="56036"/>
    <lineage>
        <taxon>Eukaryota</taxon>
        <taxon>Viridiplantae</taxon>
        <taxon>Streptophyta</taxon>
        <taxon>Embryophyta</taxon>
        <taxon>Tracheophyta</taxon>
        <taxon>Spermatophyta</taxon>
        <taxon>Magnoliopsida</taxon>
        <taxon>eudicotyledons</taxon>
        <taxon>Gunneridae</taxon>
        <taxon>Pentapetalae</taxon>
        <taxon>asterids</taxon>
        <taxon>lamiids</taxon>
        <taxon>Lamiales</taxon>
        <taxon>Oleaceae</taxon>
        <taxon>Oleeae</taxon>
        <taxon>Fraxinus</taxon>
    </lineage>
</organism>
<dbReference type="GO" id="GO:0005634">
    <property type="term" value="C:nucleus"/>
    <property type="evidence" value="ECO:0007669"/>
    <property type="project" value="UniProtKB-SubCell"/>
</dbReference>
<dbReference type="Proteomes" id="UP000834106">
    <property type="component" value="Chromosome 15"/>
</dbReference>
<evidence type="ECO:0000256" key="1">
    <source>
        <dbReference type="ARBA" id="ARBA00004123"/>
    </source>
</evidence>
<evidence type="ECO:0000256" key="6">
    <source>
        <dbReference type="RuleBase" id="RU367028"/>
    </source>
</evidence>
<evidence type="ECO:0000256" key="3">
    <source>
        <dbReference type="ARBA" id="ARBA00023015"/>
    </source>
</evidence>
<reference evidence="9" key="1">
    <citation type="submission" date="2023-05" db="EMBL/GenBank/DDBJ databases">
        <authorList>
            <person name="Huff M."/>
        </authorList>
    </citation>
    <scope>NUCLEOTIDE SEQUENCE</scope>
</reference>
<evidence type="ECO:0000313" key="10">
    <source>
        <dbReference type="Proteomes" id="UP000834106"/>
    </source>
</evidence>
<dbReference type="AlphaFoldDB" id="A0AAD2A2L8"/>
<dbReference type="NCBIfam" id="TIGR01568">
    <property type="entry name" value="A_thal_3678"/>
    <property type="match status" value="1"/>
</dbReference>
<comment type="subcellular location">
    <subcellularLocation>
        <location evidence="1 6">Nucleus</location>
    </subcellularLocation>
</comment>
<feature type="domain" description="OVATE" evidence="8">
    <location>
        <begin position="233"/>
        <end position="292"/>
    </location>
</feature>
<protein>
    <recommendedName>
        <fullName evidence="6">Transcription repressor</fullName>
    </recommendedName>
    <alternativeName>
        <fullName evidence="6">Ovate family protein</fullName>
    </alternativeName>
</protein>
<feature type="region of interest" description="Disordered" evidence="7">
    <location>
        <begin position="49"/>
        <end position="213"/>
    </location>
</feature>
<keyword evidence="5 6" id="KW-0539">Nucleus</keyword>
<feature type="compositionally biased region" description="Low complexity" evidence="7">
    <location>
        <begin position="71"/>
        <end position="81"/>
    </location>
</feature>
<name>A0AAD2A2L8_9LAMI</name>
<dbReference type="GO" id="GO:0045892">
    <property type="term" value="P:negative regulation of DNA-templated transcription"/>
    <property type="evidence" value="ECO:0007669"/>
    <property type="project" value="UniProtKB-UniRule"/>
</dbReference>
<feature type="compositionally biased region" description="Basic and acidic residues" evidence="7">
    <location>
        <begin position="201"/>
        <end position="213"/>
    </location>
</feature>